<evidence type="ECO:0000313" key="2">
    <source>
        <dbReference type="EMBL" id="OGG73790.1"/>
    </source>
</evidence>
<sequence length="319" mass="34182">MAVRKMKKSFFYSIAVLIVLTPLIALVVFYSMTSAQTSSSGVSKVVSREAVNFVNSIDYDFERALATSAKSAVVSSISRVISQGQPLADARLSLESLAYNGSFQDSSSVYPSMGSNYLYSWASAMQNLSLYYGLNSTISLSKSNVSVSSAGPFSLSFTADISVFAQPLSNPGAFNFSKKYSASTVVSIAGFEDPLFALNSQGLVSRPFSQNESNVVGVAALDQAVAQKRYVPNAGAPDFLNRLEGNLSASAFGIETVVNPNEFTAQDLPVHNQSHSDHLYFNSTLPDLGLRVTGSSYSWLKLDCEHSVFYGVTAQTPGC</sequence>
<gene>
    <name evidence="2" type="ORF">A3A40_00820</name>
</gene>
<name>A0A1F6EJG1_9BACT</name>
<keyword evidence="1" id="KW-0472">Membrane</keyword>
<reference evidence="2 3" key="1">
    <citation type="journal article" date="2016" name="Nat. Commun.">
        <title>Thousands of microbial genomes shed light on interconnected biogeochemical processes in an aquifer system.</title>
        <authorList>
            <person name="Anantharaman K."/>
            <person name="Brown C.T."/>
            <person name="Hug L.A."/>
            <person name="Sharon I."/>
            <person name="Castelle C.J."/>
            <person name="Probst A.J."/>
            <person name="Thomas B.C."/>
            <person name="Singh A."/>
            <person name="Wilkins M.J."/>
            <person name="Karaoz U."/>
            <person name="Brodie E.L."/>
            <person name="Williams K.H."/>
            <person name="Hubbard S.S."/>
            <person name="Banfield J.F."/>
        </authorList>
    </citation>
    <scope>NUCLEOTIDE SEQUENCE [LARGE SCALE GENOMIC DNA]</scope>
</reference>
<proteinExistence type="predicted"/>
<dbReference type="EMBL" id="MFMA01000035">
    <property type="protein sequence ID" value="OGG73790.1"/>
    <property type="molecule type" value="Genomic_DNA"/>
</dbReference>
<dbReference type="Proteomes" id="UP000178427">
    <property type="component" value="Unassembled WGS sequence"/>
</dbReference>
<protein>
    <submittedName>
        <fullName evidence="2">Uncharacterized protein</fullName>
    </submittedName>
</protein>
<accession>A0A1F6EJG1</accession>
<evidence type="ECO:0000256" key="1">
    <source>
        <dbReference type="SAM" id="Phobius"/>
    </source>
</evidence>
<evidence type="ECO:0000313" key="3">
    <source>
        <dbReference type="Proteomes" id="UP000178427"/>
    </source>
</evidence>
<keyword evidence="1" id="KW-0812">Transmembrane</keyword>
<feature type="transmembrane region" description="Helical" evidence="1">
    <location>
        <begin position="12"/>
        <end position="32"/>
    </location>
</feature>
<organism evidence="2 3">
    <name type="scientific">Candidatus Kaiserbacteria bacterium RIFCSPLOWO2_01_FULL_54_20</name>
    <dbReference type="NCBI Taxonomy" id="1798513"/>
    <lineage>
        <taxon>Bacteria</taxon>
        <taxon>Candidatus Kaiseribacteriota</taxon>
    </lineage>
</organism>
<comment type="caution">
    <text evidence="2">The sequence shown here is derived from an EMBL/GenBank/DDBJ whole genome shotgun (WGS) entry which is preliminary data.</text>
</comment>
<keyword evidence="1" id="KW-1133">Transmembrane helix</keyword>
<dbReference type="AlphaFoldDB" id="A0A1F6EJG1"/>